<dbReference type="PANTHER" id="PTHR43355">
    <property type="entry name" value="FLAVIN REDUCTASE (NADPH)"/>
    <property type="match status" value="1"/>
</dbReference>
<dbReference type="EMBL" id="CP117884">
    <property type="protein sequence ID" value="WDF83269.1"/>
    <property type="molecule type" value="Genomic_DNA"/>
</dbReference>
<organism evidence="3 4">
    <name type="scientific">Lacticaseibacillus pabuli</name>
    <dbReference type="NCBI Taxonomy" id="3025672"/>
    <lineage>
        <taxon>Bacteria</taxon>
        <taxon>Bacillati</taxon>
        <taxon>Bacillota</taxon>
        <taxon>Bacilli</taxon>
        <taxon>Lactobacillales</taxon>
        <taxon>Lactobacillaceae</taxon>
        <taxon>Lacticaseibacillus</taxon>
    </lineage>
</organism>
<dbReference type="Proteomes" id="UP001220377">
    <property type="component" value="Chromosome"/>
</dbReference>
<evidence type="ECO:0000259" key="2">
    <source>
        <dbReference type="Pfam" id="PF13460"/>
    </source>
</evidence>
<evidence type="ECO:0000313" key="3">
    <source>
        <dbReference type="EMBL" id="WDF83269.1"/>
    </source>
</evidence>
<sequence length="213" mass="23348">MKKVAIIGAAGQTMEWLEARLANAEDVELTLFLRHSERIDPAQFTVPLTVIDGDVRDAQALQSAVQGQDMVVVGLEGALDEYTRLIIDAMDAVGAKRVAVILGLGIYDEVPSEFGRWNAAYGGEGMNVFKRAAKNLEDSDLNYTILRAAWMSNRPEVNYETTQKGETFRGTVITRASLADYLVRLIDDPTLDNRASVGLDEPGTDGDRPTPFL</sequence>
<dbReference type="RefSeq" id="WP_274261319.1">
    <property type="nucleotide sequence ID" value="NZ_CP117884.1"/>
</dbReference>
<evidence type="ECO:0000256" key="1">
    <source>
        <dbReference type="SAM" id="MobiDB-lite"/>
    </source>
</evidence>
<gene>
    <name evidence="3" type="ORF">PQ472_03255</name>
</gene>
<reference evidence="3 4" key="1">
    <citation type="submission" date="2023-02" db="EMBL/GenBank/DDBJ databases">
        <title>Genome sequence of Lacticaseibacillus sp. KACC 23028.</title>
        <authorList>
            <person name="Kim S."/>
            <person name="Heo J."/>
            <person name="Kwon S.-W."/>
        </authorList>
    </citation>
    <scope>NUCLEOTIDE SEQUENCE [LARGE SCALE GENOMIC DNA]</scope>
    <source>
        <strain evidence="3 4">KACC 23028</strain>
    </source>
</reference>
<dbReference type="InterPro" id="IPR051606">
    <property type="entry name" value="Polyketide_Oxido-like"/>
</dbReference>
<dbReference type="InterPro" id="IPR036291">
    <property type="entry name" value="NAD(P)-bd_dom_sf"/>
</dbReference>
<accession>A0ABY7WU02</accession>
<proteinExistence type="predicted"/>
<dbReference type="SUPFAM" id="SSF51735">
    <property type="entry name" value="NAD(P)-binding Rossmann-fold domains"/>
    <property type="match status" value="1"/>
</dbReference>
<name>A0ABY7WU02_9LACO</name>
<dbReference type="PANTHER" id="PTHR43355:SF2">
    <property type="entry name" value="FLAVIN REDUCTASE (NADPH)"/>
    <property type="match status" value="1"/>
</dbReference>
<dbReference type="Gene3D" id="3.40.50.720">
    <property type="entry name" value="NAD(P)-binding Rossmann-like Domain"/>
    <property type="match status" value="1"/>
</dbReference>
<protein>
    <submittedName>
        <fullName evidence="3">NAD(P)H-binding protein</fullName>
    </submittedName>
</protein>
<dbReference type="InterPro" id="IPR016040">
    <property type="entry name" value="NAD(P)-bd_dom"/>
</dbReference>
<feature type="domain" description="NAD(P)-binding" evidence="2">
    <location>
        <begin position="8"/>
        <end position="189"/>
    </location>
</feature>
<keyword evidence="4" id="KW-1185">Reference proteome</keyword>
<evidence type="ECO:0000313" key="4">
    <source>
        <dbReference type="Proteomes" id="UP001220377"/>
    </source>
</evidence>
<feature type="region of interest" description="Disordered" evidence="1">
    <location>
        <begin position="194"/>
        <end position="213"/>
    </location>
</feature>
<dbReference type="Pfam" id="PF13460">
    <property type="entry name" value="NAD_binding_10"/>
    <property type="match status" value="1"/>
</dbReference>